<dbReference type="SUPFAM" id="SSF55785">
    <property type="entry name" value="PYP-like sensor domain (PAS domain)"/>
    <property type="match status" value="1"/>
</dbReference>
<dbReference type="InterPro" id="IPR000014">
    <property type="entry name" value="PAS"/>
</dbReference>
<evidence type="ECO:0000256" key="10">
    <source>
        <dbReference type="PROSITE-ProRule" id="PRU00169"/>
    </source>
</evidence>
<dbReference type="InterPro" id="IPR005467">
    <property type="entry name" value="His_kinase_dom"/>
</dbReference>
<evidence type="ECO:0000256" key="2">
    <source>
        <dbReference type="ARBA" id="ARBA00006402"/>
    </source>
</evidence>
<dbReference type="Pfam" id="PF00072">
    <property type="entry name" value="Response_reg"/>
    <property type="match status" value="2"/>
</dbReference>
<dbReference type="SUPFAM" id="SSF47384">
    <property type="entry name" value="Homodimeric domain of signal transducing histidine kinase"/>
    <property type="match status" value="1"/>
</dbReference>
<comment type="similarity">
    <text evidence="2">In the N-terminal section; belongs to the phytochrome family.</text>
</comment>
<feature type="domain" description="Response regulatory" evidence="12">
    <location>
        <begin position="680"/>
        <end position="800"/>
    </location>
</feature>
<dbReference type="InterPro" id="IPR011006">
    <property type="entry name" value="CheY-like_superfamily"/>
</dbReference>
<evidence type="ECO:0000313" key="15">
    <source>
        <dbReference type="EMBL" id="MBK6088480.1"/>
    </source>
</evidence>
<evidence type="ECO:0000256" key="4">
    <source>
        <dbReference type="ARBA" id="ARBA00018672"/>
    </source>
</evidence>
<dbReference type="NCBIfam" id="TIGR00229">
    <property type="entry name" value="sensory_box"/>
    <property type="match status" value="1"/>
</dbReference>
<dbReference type="InterPro" id="IPR003661">
    <property type="entry name" value="HisK_dim/P_dom"/>
</dbReference>
<evidence type="ECO:0000256" key="6">
    <source>
        <dbReference type="ARBA" id="ARBA00022777"/>
    </source>
</evidence>
<dbReference type="PROSITE" id="PS50109">
    <property type="entry name" value="HIS_KIN"/>
    <property type="match status" value="1"/>
</dbReference>
<dbReference type="CDD" id="cd00082">
    <property type="entry name" value="HisKA"/>
    <property type="match status" value="1"/>
</dbReference>
<feature type="modified residue" description="4-aspartylphosphate" evidence="10">
    <location>
        <position position="869"/>
    </location>
</feature>
<keyword evidence="6" id="KW-0808">Transferase</keyword>
<evidence type="ECO:0000256" key="8">
    <source>
        <dbReference type="ARBA" id="ARBA00024867"/>
    </source>
</evidence>
<feature type="domain" description="PAS" evidence="13">
    <location>
        <begin position="30"/>
        <end position="89"/>
    </location>
</feature>
<evidence type="ECO:0000259" key="14">
    <source>
        <dbReference type="PROSITE" id="PS50113"/>
    </source>
</evidence>
<dbReference type="CDD" id="cd00130">
    <property type="entry name" value="PAS"/>
    <property type="match status" value="1"/>
</dbReference>
<dbReference type="InterPro" id="IPR013655">
    <property type="entry name" value="PAS_fold_3"/>
</dbReference>
<dbReference type="SUPFAM" id="SSF55874">
    <property type="entry name" value="ATPase domain of HSP90 chaperone/DNA topoisomerase II/histidine kinase"/>
    <property type="match status" value="1"/>
</dbReference>
<dbReference type="Gene3D" id="3.30.450.20">
    <property type="entry name" value="PAS domain"/>
    <property type="match status" value="1"/>
</dbReference>
<dbReference type="CDD" id="cd16922">
    <property type="entry name" value="HATPase_EvgS-ArcB-TorS-like"/>
    <property type="match status" value="1"/>
</dbReference>
<sequence>MSTPNELFQSGYMTSAIEWIGEQIPGGFFIYRADAEMELLYVNSAVRIMYGCDTDEEFRELTGYTFKGMVHPDDYESIDQSIEEQIHDQKAANRDHVEYRIIRKDGSIRWVDDYGHFAQFPGYGDVFYVFISDITEQYLAKEESYRRAGVYNSMLEQLHSAADTSLTVFRSNLTTGLIEEAHGVDLYQTDRAGVNFEEAERVRQESLLVDGDREKYEECFRIEQLMDRFYKGAPPATFVAYCRRQSGRQCFVHFTRSVAHAPTSGDLILFGTESEYNNEKVSEVLNEKVLAQQYDMVTYIVDNNYSVVIGDASKIGKGSIFPKHHSGLYADYIHDQVLPAASESMHDIAALEEALSIDTIAENLEDNESYTINVTCEIDGATYYKRFTYYVIDRETRFFLLLKSDVTDVLRHEREQNDILALALKEAEHANVAKTAFLSSMSHEIRTPMNAIIGLNSIALKDPTLSEKTKDYLLKIGESAGHLLNLINDILDMSRIESGRLTLHKEEFNLAEMLEQINTIVQSQCDDKGLNFECHINGAVDDWYFGDDTKLKQVIINILSNAIKFTDAPGNVTFTVDQIACFDRQTTLRFTVRDTGIGMDRDYLPKLFDPFTQEDASRRNKYGSTGLGMAITKSIVEMMNGTIDVTSKKGEGSTFTVTVTLKNCENGKRNTKAFDYSAIKALVVDDDPIALEHAGIVLDDIGVSADAVSSADEAISAIEIHHAKQEPYNLVLVDWRMPYRGGADVTREIRRRYSNETRVIALTAYDSVDVMDEAIAAGVDGFIPKSEFPVVVSREIERVMHLPVKAAKSRVELAGRRILLAEDLPINAEIIKELLSIKGMATDHAENGQIALRLFSDSEPHYYDAVLMDVRMPVMDGLETAAAIRALPREDAKSVPIIALTANAFDEDVQRSLQAGMNAHLSKPVEPDQLHHTLMELIDADL</sequence>
<feature type="modified residue" description="4-aspartylphosphate" evidence="10">
    <location>
        <position position="734"/>
    </location>
</feature>
<feature type="domain" description="Histidine kinase" evidence="11">
    <location>
        <begin position="440"/>
        <end position="663"/>
    </location>
</feature>
<evidence type="ECO:0000259" key="13">
    <source>
        <dbReference type="PROSITE" id="PS50112"/>
    </source>
</evidence>
<dbReference type="SMART" id="SM00388">
    <property type="entry name" value="HisKA"/>
    <property type="match status" value="1"/>
</dbReference>
<name>A0A934U0R7_9FIRM</name>
<dbReference type="Proteomes" id="UP000633365">
    <property type="component" value="Unassembled WGS sequence"/>
</dbReference>
<dbReference type="Pfam" id="PF08447">
    <property type="entry name" value="PAS_3"/>
    <property type="match status" value="1"/>
</dbReference>
<dbReference type="PROSITE" id="PS50112">
    <property type="entry name" value="PAS"/>
    <property type="match status" value="1"/>
</dbReference>
<accession>A0A934U0R7</accession>
<evidence type="ECO:0000256" key="3">
    <source>
        <dbReference type="ARBA" id="ARBA00012438"/>
    </source>
</evidence>
<dbReference type="PANTHER" id="PTHR45339">
    <property type="entry name" value="HYBRID SIGNAL TRANSDUCTION HISTIDINE KINASE J"/>
    <property type="match status" value="1"/>
</dbReference>
<dbReference type="InterPro" id="IPR003594">
    <property type="entry name" value="HATPase_dom"/>
</dbReference>
<dbReference type="Pfam" id="PF02518">
    <property type="entry name" value="HATPase_c"/>
    <property type="match status" value="1"/>
</dbReference>
<dbReference type="SMART" id="SM00448">
    <property type="entry name" value="REC"/>
    <property type="match status" value="2"/>
</dbReference>
<reference evidence="15" key="1">
    <citation type="submission" date="2021-01" db="EMBL/GenBank/DDBJ databases">
        <title>Genome public.</title>
        <authorList>
            <person name="Liu C."/>
            <person name="Sun Q."/>
        </authorList>
    </citation>
    <scope>NUCLEOTIDE SEQUENCE</scope>
    <source>
        <strain evidence="15">M6</strain>
    </source>
</reference>
<dbReference type="InterPro" id="IPR004358">
    <property type="entry name" value="Sig_transdc_His_kin-like_C"/>
</dbReference>
<dbReference type="InterPro" id="IPR035965">
    <property type="entry name" value="PAS-like_dom_sf"/>
</dbReference>
<feature type="domain" description="Response regulatory" evidence="12">
    <location>
        <begin position="817"/>
        <end position="938"/>
    </location>
</feature>
<dbReference type="RefSeq" id="WP_201427375.1">
    <property type="nucleotide sequence ID" value="NZ_JAEQMG010000061.1"/>
</dbReference>
<dbReference type="Gene3D" id="1.10.287.130">
    <property type="match status" value="1"/>
</dbReference>
<evidence type="ECO:0000259" key="12">
    <source>
        <dbReference type="PROSITE" id="PS50110"/>
    </source>
</evidence>
<dbReference type="Gene3D" id="3.30.565.10">
    <property type="entry name" value="Histidine kinase-like ATPase, C-terminal domain"/>
    <property type="match status" value="1"/>
</dbReference>
<dbReference type="InterPro" id="IPR036890">
    <property type="entry name" value="HATPase_C_sf"/>
</dbReference>
<comment type="catalytic activity">
    <reaction evidence="1">
        <text>ATP + protein L-histidine = ADP + protein N-phospho-L-histidine.</text>
        <dbReference type="EC" id="2.7.13.3"/>
    </reaction>
</comment>
<dbReference type="PROSITE" id="PS50113">
    <property type="entry name" value="PAC"/>
    <property type="match status" value="1"/>
</dbReference>
<dbReference type="FunFam" id="3.30.565.10:FF:000010">
    <property type="entry name" value="Sensor histidine kinase RcsC"/>
    <property type="match status" value="1"/>
</dbReference>
<dbReference type="EC" id="2.7.13.3" evidence="3"/>
<keyword evidence="5 10" id="KW-0597">Phosphoprotein</keyword>
<proteinExistence type="inferred from homology"/>
<dbReference type="AlphaFoldDB" id="A0A934U0R7"/>
<dbReference type="InterPro" id="IPR036097">
    <property type="entry name" value="HisK_dim/P_sf"/>
</dbReference>
<keyword evidence="16" id="KW-1185">Reference proteome</keyword>
<dbReference type="PANTHER" id="PTHR45339:SF3">
    <property type="entry name" value="HISTIDINE KINASE"/>
    <property type="match status" value="1"/>
</dbReference>
<dbReference type="Gene3D" id="3.40.50.2300">
    <property type="match status" value="2"/>
</dbReference>
<keyword evidence="6" id="KW-0418">Kinase</keyword>
<dbReference type="PRINTS" id="PR00344">
    <property type="entry name" value="BCTRLSENSOR"/>
</dbReference>
<keyword evidence="7" id="KW-0902">Two-component regulatory system</keyword>
<comment type="function">
    <text evidence="8">May play the central regulatory role in sporulation. It may be an element of the effector pathway responsible for the activation of sporulation genes in response to nutritional stress. Spo0A may act in concert with spo0H (a sigma factor) to control the expression of some genes that are critical to the sporulation process.</text>
</comment>
<evidence type="ECO:0000256" key="5">
    <source>
        <dbReference type="ARBA" id="ARBA00022553"/>
    </source>
</evidence>
<dbReference type="EMBL" id="JAEQMG010000061">
    <property type="protein sequence ID" value="MBK6088480.1"/>
    <property type="molecule type" value="Genomic_DNA"/>
</dbReference>
<evidence type="ECO:0000259" key="11">
    <source>
        <dbReference type="PROSITE" id="PS50109"/>
    </source>
</evidence>
<dbReference type="CDD" id="cd17546">
    <property type="entry name" value="REC_hyHK_CKI1_RcsC-like"/>
    <property type="match status" value="2"/>
</dbReference>
<dbReference type="SMART" id="SM00387">
    <property type="entry name" value="HATPase_c"/>
    <property type="match status" value="1"/>
</dbReference>
<dbReference type="PROSITE" id="PS50110">
    <property type="entry name" value="RESPONSE_REGULATORY"/>
    <property type="match status" value="2"/>
</dbReference>
<evidence type="ECO:0000256" key="9">
    <source>
        <dbReference type="ARBA" id="ARBA00074306"/>
    </source>
</evidence>
<protein>
    <recommendedName>
        <fullName evidence="9">Circadian input-output histidine kinase CikA</fullName>
        <ecNumber evidence="3">2.7.13.3</ecNumber>
    </recommendedName>
    <alternativeName>
        <fullName evidence="4">Stage 0 sporulation protein A homolog</fullName>
    </alternativeName>
</protein>
<dbReference type="InterPro" id="IPR001789">
    <property type="entry name" value="Sig_transdc_resp-reg_receiver"/>
</dbReference>
<dbReference type="InterPro" id="IPR000700">
    <property type="entry name" value="PAS-assoc_C"/>
</dbReference>
<comment type="caution">
    <text evidence="15">The sequence shown here is derived from an EMBL/GenBank/DDBJ whole genome shotgun (WGS) entry which is preliminary data.</text>
</comment>
<dbReference type="SUPFAM" id="SSF52172">
    <property type="entry name" value="CheY-like"/>
    <property type="match status" value="2"/>
</dbReference>
<organism evidence="15 16">
    <name type="scientific">Ruminococcus difficilis</name>
    <dbReference type="NCBI Taxonomy" id="2763069"/>
    <lineage>
        <taxon>Bacteria</taxon>
        <taxon>Bacillati</taxon>
        <taxon>Bacillota</taxon>
        <taxon>Clostridia</taxon>
        <taxon>Eubacteriales</taxon>
        <taxon>Oscillospiraceae</taxon>
        <taxon>Ruminococcus</taxon>
    </lineage>
</organism>
<dbReference type="Pfam" id="PF00512">
    <property type="entry name" value="HisKA"/>
    <property type="match status" value="1"/>
</dbReference>
<evidence type="ECO:0000313" key="16">
    <source>
        <dbReference type="Proteomes" id="UP000633365"/>
    </source>
</evidence>
<feature type="domain" description="PAC" evidence="14">
    <location>
        <begin position="95"/>
        <end position="146"/>
    </location>
</feature>
<evidence type="ECO:0000256" key="1">
    <source>
        <dbReference type="ARBA" id="ARBA00000085"/>
    </source>
</evidence>
<evidence type="ECO:0000256" key="7">
    <source>
        <dbReference type="ARBA" id="ARBA00023012"/>
    </source>
</evidence>
<dbReference type="GO" id="GO:0000155">
    <property type="term" value="F:phosphorelay sensor kinase activity"/>
    <property type="evidence" value="ECO:0007669"/>
    <property type="project" value="InterPro"/>
</dbReference>
<gene>
    <name evidence="15" type="ORF">JKK62_07395</name>
</gene>